<dbReference type="PANTHER" id="PTHR30480">
    <property type="entry name" value="BETA-HEXOSAMINIDASE-RELATED"/>
    <property type="match status" value="1"/>
</dbReference>
<dbReference type="InterPro" id="IPR050226">
    <property type="entry name" value="NagZ_Beta-hexosaminidase"/>
</dbReference>
<proteinExistence type="inferred from homology"/>
<evidence type="ECO:0000259" key="6">
    <source>
        <dbReference type="Pfam" id="PF00933"/>
    </source>
</evidence>
<sequence length="330" mass="35569">MRRAAILGCAGPRLTRDEATFFAEADPLGFILFGRNVETPEQLLTLTTALRDAVGWHAPILVDQEGGRVQRLGPPAWRQWAPPLDHMQRAADPVRAMWLRARLQAAELHAVGIDVNCAPTADVARPDTHRFLRNRCYGTTPEQVIAAARATADGLMAGGVLPVMKHMPGHGRAQVDSHRDLPVVTAGKPELETDFAPFRALADLPMGMTAHIVFTELGEAPATQDPGLIWLIREEIGFDGLLMSDDISMEALGGSIAQRSEKAIAAGCDVVLHCNGDRPEMEQCVAAVGDLTPAADRRAEAALARRRLPELADVEALAFELSELDGGLHG</sequence>
<gene>
    <name evidence="7" type="primary">nagZ</name>
    <name evidence="7" type="ORF">PAA8504_00576</name>
</gene>
<evidence type="ECO:0000256" key="3">
    <source>
        <dbReference type="ARBA" id="ARBA00012663"/>
    </source>
</evidence>
<evidence type="ECO:0000256" key="1">
    <source>
        <dbReference type="ARBA" id="ARBA00001231"/>
    </source>
</evidence>
<evidence type="ECO:0000313" key="7">
    <source>
        <dbReference type="EMBL" id="SPJ22778.1"/>
    </source>
</evidence>
<accession>A0A2R8BRL9</accession>
<dbReference type="SUPFAM" id="SSF51445">
    <property type="entry name" value="(Trans)glycosidases"/>
    <property type="match status" value="1"/>
</dbReference>
<dbReference type="PANTHER" id="PTHR30480:SF13">
    <property type="entry name" value="BETA-HEXOSAMINIDASE"/>
    <property type="match status" value="1"/>
</dbReference>
<dbReference type="InterPro" id="IPR019800">
    <property type="entry name" value="Glyco_hydro_3_AS"/>
</dbReference>
<comment type="catalytic activity">
    <reaction evidence="1">
        <text>Hydrolysis of terminal non-reducing N-acetyl-D-hexosamine residues in N-acetyl-beta-D-hexosaminides.</text>
        <dbReference type="EC" id="3.2.1.52"/>
    </reaction>
</comment>
<keyword evidence="4 7" id="KW-0378">Hydrolase</keyword>
<evidence type="ECO:0000256" key="5">
    <source>
        <dbReference type="ARBA" id="ARBA00023295"/>
    </source>
</evidence>
<feature type="domain" description="Glycoside hydrolase family 3 N-terminal" evidence="6">
    <location>
        <begin position="29"/>
        <end position="292"/>
    </location>
</feature>
<name>A0A2R8BRL9_9RHOB</name>
<dbReference type="Gene3D" id="3.20.20.300">
    <property type="entry name" value="Glycoside hydrolase, family 3, N-terminal domain"/>
    <property type="match status" value="1"/>
</dbReference>
<dbReference type="EMBL" id="ONZF01000001">
    <property type="protein sequence ID" value="SPJ22778.1"/>
    <property type="molecule type" value="Genomic_DNA"/>
</dbReference>
<dbReference type="GO" id="GO:0005975">
    <property type="term" value="P:carbohydrate metabolic process"/>
    <property type="evidence" value="ECO:0007669"/>
    <property type="project" value="InterPro"/>
</dbReference>
<keyword evidence="8" id="KW-1185">Reference proteome</keyword>
<evidence type="ECO:0000256" key="2">
    <source>
        <dbReference type="ARBA" id="ARBA00005336"/>
    </source>
</evidence>
<protein>
    <recommendedName>
        <fullName evidence="3">beta-N-acetylhexosaminidase</fullName>
        <ecNumber evidence="3">3.2.1.52</ecNumber>
    </recommendedName>
</protein>
<dbReference type="PROSITE" id="PS00775">
    <property type="entry name" value="GLYCOSYL_HYDROL_F3"/>
    <property type="match status" value="1"/>
</dbReference>
<dbReference type="InterPro" id="IPR017853">
    <property type="entry name" value="GH"/>
</dbReference>
<dbReference type="OrthoDB" id="9786661at2"/>
<dbReference type="RefSeq" id="WP_108892623.1">
    <property type="nucleotide sequence ID" value="NZ_ONZF01000001.1"/>
</dbReference>
<keyword evidence="5 7" id="KW-0326">Glycosidase</keyword>
<evidence type="ECO:0000256" key="4">
    <source>
        <dbReference type="ARBA" id="ARBA00022801"/>
    </source>
</evidence>
<dbReference type="InterPro" id="IPR036962">
    <property type="entry name" value="Glyco_hydro_3_N_sf"/>
</dbReference>
<dbReference type="Proteomes" id="UP000244912">
    <property type="component" value="Unassembled WGS sequence"/>
</dbReference>
<dbReference type="GO" id="GO:0004563">
    <property type="term" value="F:beta-N-acetylhexosaminidase activity"/>
    <property type="evidence" value="ECO:0007669"/>
    <property type="project" value="UniProtKB-EC"/>
</dbReference>
<dbReference type="EC" id="3.2.1.52" evidence="3"/>
<evidence type="ECO:0000313" key="8">
    <source>
        <dbReference type="Proteomes" id="UP000244912"/>
    </source>
</evidence>
<reference evidence="7 8" key="1">
    <citation type="submission" date="2018-03" db="EMBL/GenBank/DDBJ databases">
        <authorList>
            <person name="Keele B.F."/>
        </authorList>
    </citation>
    <scope>NUCLEOTIDE SEQUENCE [LARGE SCALE GENOMIC DNA]</scope>
    <source>
        <strain evidence="7 8">CECT 8504</strain>
    </source>
</reference>
<dbReference type="InterPro" id="IPR001764">
    <property type="entry name" value="Glyco_hydro_3_N"/>
</dbReference>
<dbReference type="AlphaFoldDB" id="A0A2R8BRL9"/>
<dbReference type="GO" id="GO:0009254">
    <property type="term" value="P:peptidoglycan turnover"/>
    <property type="evidence" value="ECO:0007669"/>
    <property type="project" value="TreeGrafter"/>
</dbReference>
<organism evidence="7 8">
    <name type="scientific">Palleronia abyssalis</name>
    <dbReference type="NCBI Taxonomy" id="1501240"/>
    <lineage>
        <taxon>Bacteria</taxon>
        <taxon>Pseudomonadati</taxon>
        <taxon>Pseudomonadota</taxon>
        <taxon>Alphaproteobacteria</taxon>
        <taxon>Rhodobacterales</taxon>
        <taxon>Roseobacteraceae</taxon>
        <taxon>Palleronia</taxon>
    </lineage>
</organism>
<dbReference type="Pfam" id="PF00933">
    <property type="entry name" value="Glyco_hydro_3"/>
    <property type="match status" value="1"/>
</dbReference>
<comment type="similarity">
    <text evidence="2">Belongs to the glycosyl hydrolase 3 family.</text>
</comment>